<keyword evidence="3" id="KW-0378">Hydrolase</keyword>
<keyword evidence="10" id="KW-1185">Reference proteome</keyword>
<sequence>MKEAKQLLLGLLDYIGEQAKLVKPEGFQLSKLAGPKFGPLDLAGLPALRFNVAEAGGAAWLRMDRLEAIHAPEFPAPLLPFASASQDPSGQPPAINGTALEAHLAANPEVDGEEFRAAVAADFELYASEWWGWSEQEKPRRRSIDLYTSFFALKQQIEAEETAKPLELVWGVGVASWKLASEEGSLSYEYPLMTQSVEIVMDEETMAIEIRPRDIEARLELDALVAASVIGAAEVELTAKKLLGREGSADLSPFDPSSYAHILKLVASNLDAKGSYHEILAAGEPWPAPGPHFVVTDAWVLLARPRQHNFLLEDLKRLKTKVEEASELPSGPLSLVTPPSDETTFITPIRFRGLSTNAGSDGVSDSRIEELYFPLPSNEEQITIIERLERAPGVTVQGPPGTGKTHTIANVICHYLATGRRVLVTSRGEPALQVLQEKLPVEVRPLTVALLSSDRDGTRQFQASIEAIQHSVSQLNPRETQRQIEILKAGIDRTHHELSGIERRLDAIAADQLGDIEVDGEKIRAQKAAELLLRGQEEHGWLQDNLTLASEHQPPLSEDDMSALRLARRLVGDDLVYLGATLADADGLPSAEQVGELHETLISLKTLDRDIAEVPDLAVRGNTPEVHQAVQELLKSVELAQREVEIFETAAASWGPAFRERCRNSSYGAERAAFEAIFGDIDRLVAARAEFLRRPVLFPAEGLSSPKAIEGVARAAQTGKPFGLMAVGAGDAKKCLAAVKVSGLPPQDADSWQHVQRYVFLHQELASFVARWNTFAEPLSLPTLSEGTLDLRNIETLATAARKVHRLSTHLDRVLVNQASSVYADVPTPKLHGGSGGLQEVAQSLRKYLQRVALARAAQGVTAFQEHLAGRTGAISENLRQFGHHLLGQSQCTVEQVSSEYVKLVADLRRVSGLGSHLALIAASADRLRAAGAVLWAERIEREPCGHSGDDKVTPAQWRKSWTWARLRGHLEQIEARHELRALATRRSELTSGLQRLYSDLVAKSAWLATKNNATGKIMSALNGYATAIRRIGQGTGANAPRYRRDARDAMNDAAGAVPCWIMPHARISEAMPADIGAFDLVVVDEASQSDLWALPAILRGKKILVVGDDKQVSPDGGFIAAQQIELLRQRFLGDQPFAADMTPEKSLYDLAARVFASHQVMLREHFRCVSPIIAYSNRFYGGAIRPLRIPLASERIDPPLVDIFVPTGRRDTKDFNRDEAEAIADEIGAIIANPAWCDRTLGVVSLLGIEQAKYIDEVVRARFPAAELLRRKFTSGEPRAFQGSERDIVFLSMVADRDRHHALSRLGHEQRFNVAASRARDRMYLVRSVELSDLSEVDLRRGLIEHFSQPAVPREIEGESPIDMCESGFEREVFTKLTERGYRVIPQVKVGGFRIDMVVEGADDRRLAIELDGDEFHGPDRWAHDMNRQRILERAGWTFWRCFASTWSLHKDEVLAELLSTLHQMQIGPTGALGQLATLVERRVWQPRNKRIHEAGDEVDLVIQQAVDDARTDSA</sequence>
<accession>A0A7X5UAI8</accession>
<feature type="domain" description="Restriction endonuclease type II-like" evidence="8">
    <location>
        <begin position="1370"/>
        <end position="1463"/>
    </location>
</feature>
<dbReference type="PANTHER" id="PTHR43788:SF8">
    <property type="entry name" value="DNA-BINDING PROTEIN SMUBP-2"/>
    <property type="match status" value="1"/>
</dbReference>
<dbReference type="InterPro" id="IPR041679">
    <property type="entry name" value="DNA2/NAM7-like_C"/>
</dbReference>
<feature type="domain" description="DNA2/NAM7 helicase-like C-terminal" evidence="7">
    <location>
        <begin position="1149"/>
        <end position="1327"/>
    </location>
</feature>
<dbReference type="InterPro" id="IPR027417">
    <property type="entry name" value="P-loop_NTPase"/>
</dbReference>
<comment type="similarity">
    <text evidence="1">Belongs to the DNA2/NAM7 helicase family.</text>
</comment>
<evidence type="ECO:0000256" key="3">
    <source>
        <dbReference type="ARBA" id="ARBA00022801"/>
    </source>
</evidence>
<evidence type="ECO:0000313" key="10">
    <source>
        <dbReference type="Proteomes" id="UP000490980"/>
    </source>
</evidence>
<dbReference type="SUPFAM" id="SSF52540">
    <property type="entry name" value="P-loop containing nucleoside triphosphate hydrolases"/>
    <property type="match status" value="1"/>
</dbReference>
<dbReference type="PANTHER" id="PTHR43788">
    <property type="entry name" value="DNA2/NAM7 HELICASE FAMILY MEMBER"/>
    <property type="match status" value="1"/>
</dbReference>
<evidence type="ECO:0000313" key="9">
    <source>
        <dbReference type="EMBL" id="NII06899.1"/>
    </source>
</evidence>
<dbReference type="Pfam" id="PF18741">
    <property type="entry name" value="MTES_1575"/>
    <property type="match status" value="1"/>
</dbReference>
<proteinExistence type="inferred from homology"/>
<keyword evidence="5" id="KW-0067">ATP-binding</keyword>
<evidence type="ECO:0000259" key="8">
    <source>
        <dbReference type="Pfam" id="PF18741"/>
    </source>
</evidence>
<reference evidence="9 10" key="1">
    <citation type="submission" date="2020-03" db="EMBL/GenBank/DDBJ databases">
        <authorList>
            <person name="Lai Q."/>
        </authorList>
    </citation>
    <scope>NUCLEOTIDE SEQUENCE [LARGE SCALE GENOMIC DNA]</scope>
    <source>
        <strain evidence="9 10">CCUG 25036</strain>
    </source>
</reference>
<dbReference type="InterPro" id="IPR050534">
    <property type="entry name" value="Coronavir_polyprotein_1ab"/>
</dbReference>
<protein>
    <submittedName>
        <fullName evidence="9">DUF559 domain-containing protein</fullName>
    </submittedName>
</protein>
<dbReference type="InterPro" id="IPR041677">
    <property type="entry name" value="DNA2/NAM7_AAA_11"/>
</dbReference>
<keyword evidence="2" id="KW-0547">Nucleotide-binding</keyword>
<dbReference type="Gene3D" id="3.40.50.300">
    <property type="entry name" value="P-loop containing nucleotide triphosphate hydrolases"/>
    <property type="match status" value="3"/>
</dbReference>
<dbReference type="GO" id="GO:0016787">
    <property type="term" value="F:hydrolase activity"/>
    <property type="evidence" value="ECO:0007669"/>
    <property type="project" value="UniProtKB-KW"/>
</dbReference>
<organism evidence="9 10">
    <name type="scientific">Luteibacter anthropi</name>
    <dbReference type="NCBI Taxonomy" id="564369"/>
    <lineage>
        <taxon>Bacteria</taxon>
        <taxon>Pseudomonadati</taxon>
        <taxon>Pseudomonadota</taxon>
        <taxon>Gammaproteobacteria</taxon>
        <taxon>Lysobacterales</taxon>
        <taxon>Rhodanobacteraceae</taxon>
        <taxon>Luteibacter</taxon>
    </lineage>
</organism>
<dbReference type="Pfam" id="PF13086">
    <property type="entry name" value="AAA_11"/>
    <property type="match status" value="1"/>
</dbReference>
<feature type="domain" description="DNA2/NAM7 helicase helicase" evidence="6">
    <location>
        <begin position="377"/>
        <end position="445"/>
    </location>
</feature>
<dbReference type="InterPro" id="IPR011335">
    <property type="entry name" value="Restrct_endonuc-II-like"/>
</dbReference>
<dbReference type="InterPro" id="IPR049468">
    <property type="entry name" value="Restrct_endonuc-II-like_dom"/>
</dbReference>
<comment type="caution">
    <text evidence="9">The sequence shown here is derived from an EMBL/GenBank/DDBJ whole genome shotgun (WGS) entry which is preliminary data.</text>
</comment>
<dbReference type="CDD" id="cd18808">
    <property type="entry name" value="SF1_C_Upf1"/>
    <property type="match status" value="1"/>
</dbReference>
<evidence type="ECO:0000259" key="6">
    <source>
        <dbReference type="Pfam" id="PF13086"/>
    </source>
</evidence>
<gene>
    <name evidence="9" type="ORF">HBF25_10920</name>
</gene>
<evidence type="ECO:0000256" key="4">
    <source>
        <dbReference type="ARBA" id="ARBA00022806"/>
    </source>
</evidence>
<dbReference type="GO" id="GO:0043139">
    <property type="term" value="F:5'-3' DNA helicase activity"/>
    <property type="evidence" value="ECO:0007669"/>
    <property type="project" value="TreeGrafter"/>
</dbReference>
<evidence type="ECO:0000256" key="2">
    <source>
        <dbReference type="ARBA" id="ARBA00022741"/>
    </source>
</evidence>
<dbReference type="RefSeq" id="WP_166948290.1">
    <property type="nucleotide sequence ID" value="NZ_JAARLZ010000005.1"/>
</dbReference>
<name>A0A7X5UAI8_9GAMM</name>
<evidence type="ECO:0000256" key="5">
    <source>
        <dbReference type="ARBA" id="ARBA00022840"/>
    </source>
</evidence>
<evidence type="ECO:0000259" key="7">
    <source>
        <dbReference type="Pfam" id="PF13087"/>
    </source>
</evidence>
<dbReference type="Pfam" id="PF13087">
    <property type="entry name" value="AAA_12"/>
    <property type="match status" value="1"/>
</dbReference>
<keyword evidence="4" id="KW-0347">Helicase</keyword>
<dbReference type="GO" id="GO:0005524">
    <property type="term" value="F:ATP binding"/>
    <property type="evidence" value="ECO:0007669"/>
    <property type="project" value="UniProtKB-KW"/>
</dbReference>
<evidence type="ECO:0000256" key="1">
    <source>
        <dbReference type="ARBA" id="ARBA00007913"/>
    </source>
</evidence>
<dbReference type="Proteomes" id="UP000490980">
    <property type="component" value="Unassembled WGS sequence"/>
</dbReference>
<dbReference type="EMBL" id="JAARLZ010000005">
    <property type="protein sequence ID" value="NII06899.1"/>
    <property type="molecule type" value="Genomic_DNA"/>
</dbReference>
<dbReference type="Gene3D" id="3.40.960.10">
    <property type="entry name" value="VSR Endonuclease"/>
    <property type="match status" value="1"/>
</dbReference>
<dbReference type="InterPro" id="IPR047187">
    <property type="entry name" value="SF1_C_Upf1"/>
</dbReference>
<dbReference type="SUPFAM" id="SSF52980">
    <property type="entry name" value="Restriction endonuclease-like"/>
    <property type="match status" value="1"/>
</dbReference>